<keyword evidence="10" id="KW-1185">Reference proteome</keyword>
<dbReference type="Proteomes" id="UP001281447">
    <property type="component" value="Unassembled WGS sequence"/>
</dbReference>
<protein>
    <submittedName>
        <fullName evidence="9">MIP/aquaporin family protein</fullName>
    </submittedName>
</protein>
<dbReference type="SUPFAM" id="SSF81338">
    <property type="entry name" value="Aquaporin-like"/>
    <property type="match status" value="1"/>
</dbReference>
<feature type="transmembrane region" description="Helical" evidence="8">
    <location>
        <begin position="84"/>
        <end position="105"/>
    </location>
</feature>
<dbReference type="PRINTS" id="PR00783">
    <property type="entry name" value="MINTRINSICP"/>
</dbReference>
<dbReference type="InterPro" id="IPR050363">
    <property type="entry name" value="MIP/Aquaporin"/>
</dbReference>
<evidence type="ECO:0000256" key="4">
    <source>
        <dbReference type="ARBA" id="ARBA00022692"/>
    </source>
</evidence>
<accession>A0ABU5C1X5</accession>
<dbReference type="InterPro" id="IPR022357">
    <property type="entry name" value="MIP_CS"/>
</dbReference>
<feature type="transmembrane region" description="Helical" evidence="8">
    <location>
        <begin position="34"/>
        <end position="55"/>
    </location>
</feature>
<feature type="transmembrane region" description="Helical" evidence="8">
    <location>
        <begin position="126"/>
        <end position="151"/>
    </location>
</feature>
<dbReference type="Gene3D" id="1.20.1080.10">
    <property type="entry name" value="Glycerol uptake facilitator protein"/>
    <property type="match status" value="1"/>
</dbReference>
<sequence length="278" mass="29869">MSEFLAEIIGTMILIIFGGGVVAGVVLKKSKAFDAGWVLISIAWGLAVMLGVYAVGNITGAHLNPAVTLGFAIAGDFPWDKVPMYILAQLIGGFIGGVVVFLAYLPHWRETEDQEAKLNVFSTTPAVRSYLSNMLAEIIGTFVLVMGLLFIGANDFTEGLNPVIVGALIVAIGMSLGGPTGYAINPARDLGPRIAHAVLPIFRKGSSDWKYAWVPVVGPIIGGMYGGVFYNAIFTNKVSIWFWILSAVVLIIIIAATSIEVKKDREFEKKAHIAKERN</sequence>
<comment type="caution">
    <text evidence="9">The sequence shown here is derived from an EMBL/GenBank/DDBJ whole genome shotgun (WGS) entry which is preliminary data.</text>
</comment>
<feature type="transmembrane region" description="Helical" evidence="8">
    <location>
        <begin position="211"/>
        <end position="234"/>
    </location>
</feature>
<dbReference type="PROSITE" id="PS00221">
    <property type="entry name" value="MIP"/>
    <property type="match status" value="1"/>
</dbReference>
<keyword evidence="5 8" id="KW-1133">Transmembrane helix</keyword>
<keyword evidence="6 8" id="KW-0472">Membrane</keyword>
<dbReference type="Pfam" id="PF00230">
    <property type="entry name" value="MIP"/>
    <property type="match status" value="1"/>
</dbReference>
<dbReference type="PANTHER" id="PTHR43829">
    <property type="entry name" value="AQUAPORIN OR AQUAGLYCEROPORIN RELATED"/>
    <property type="match status" value="1"/>
</dbReference>
<feature type="transmembrane region" description="Helical" evidence="8">
    <location>
        <begin position="240"/>
        <end position="261"/>
    </location>
</feature>
<dbReference type="PANTHER" id="PTHR43829:SF9">
    <property type="entry name" value="AQUAPORIN-9"/>
    <property type="match status" value="1"/>
</dbReference>
<comment type="subcellular location">
    <subcellularLocation>
        <location evidence="1">Membrane</location>
        <topology evidence="1">Multi-pass membrane protein</topology>
    </subcellularLocation>
</comment>
<evidence type="ECO:0000256" key="6">
    <source>
        <dbReference type="ARBA" id="ARBA00023136"/>
    </source>
</evidence>
<dbReference type="InterPro" id="IPR023271">
    <property type="entry name" value="Aquaporin-like"/>
</dbReference>
<organism evidence="9 10">
    <name type="scientific">Tigheibacillus halophilus</name>
    <dbReference type="NCBI Taxonomy" id="361280"/>
    <lineage>
        <taxon>Bacteria</taxon>
        <taxon>Bacillati</taxon>
        <taxon>Bacillota</taxon>
        <taxon>Bacilli</taxon>
        <taxon>Bacillales</taxon>
        <taxon>Bacillaceae</taxon>
        <taxon>Tigheibacillus</taxon>
    </lineage>
</organism>
<feature type="transmembrane region" description="Helical" evidence="8">
    <location>
        <begin position="6"/>
        <end position="27"/>
    </location>
</feature>
<reference evidence="9 10" key="1">
    <citation type="submission" date="2023-10" db="EMBL/GenBank/DDBJ databases">
        <title>Virgibacillus halophilus 5B73C genome.</title>
        <authorList>
            <person name="Miliotis G."/>
            <person name="Sengupta P."/>
            <person name="Hameed A."/>
            <person name="Chuvochina M."/>
            <person name="Mcdonagh F."/>
            <person name="Simpson A.C."/>
            <person name="Singh N.K."/>
            <person name="Rekha P.D."/>
            <person name="Raman K."/>
            <person name="Hugenholtz P."/>
            <person name="Venkateswaran K."/>
        </authorList>
    </citation>
    <scope>NUCLEOTIDE SEQUENCE [LARGE SCALE GENOMIC DNA]</scope>
    <source>
        <strain evidence="9 10">5B73C</strain>
    </source>
</reference>
<name>A0ABU5C1X5_9BACI</name>
<proteinExistence type="inferred from homology"/>
<dbReference type="RefSeq" id="WP_390356726.1">
    <property type="nucleotide sequence ID" value="NZ_JBHUIZ010000013.1"/>
</dbReference>
<feature type="transmembrane region" description="Helical" evidence="8">
    <location>
        <begin position="163"/>
        <end position="184"/>
    </location>
</feature>
<comment type="similarity">
    <text evidence="2 7">Belongs to the MIP/aquaporin (TC 1.A.8) family.</text>
</comment>
<dbReference type="NCBIfam" id="TIGR00861">
    <property type="entry name" value="MIP"/>
    <property type="match status" value="1"/>
</dbReference>
<dbReference type="EMBL" id="JAWDIP010000003">
    <property type="protein sequence ID" value="MDY0393312.1"/>
    <property type="molecule type" value="Genomic_DNA"/>
</dbReference>
<evidence type="ECO:0000313" key="10">
    <source>
        <dbReference type="Proteomes" id="UP001281447"/>
    </source>
</evidence>
<keyword evidence="4 7" id="KW-0812">Transmembrane</keyword>
<evidence type="ECO:0000256" key="3">
    <source>
        <dbReference type="ARBA" id="ARBA00022448"/>
    </source>
</evidence>
<evidence type="ECO:0000256" key="8">
    <source>
        <dbReference type="SAM" id="Phobius"/>
    </source>
</evidence>
<evidence type="ECO:0000256" key="2">
    <source>
        <dbReference type="ARBA" id="ARBA00006175"/>
    </source>
</evidence>
<evidence type="ECO:0000256" key="1">
    <source>
        <dbReference type="ARBA" id="ARBA00004141"/>
    </source>
</evidence>
<evidence type="ECO:0000256" key="5">
    <source>
        <dbReference type="ARBA" id="ARBA00022989"/>
    </source>
</evidence>
<gene>
    <name evidence="9" type="ORF">RWE15_01310</name>
</gene>
<keyword evidence="3 7" id="KW-0813">Transport</keyword>
<evidence type="ECO:0000313" key="9">
    <source>
        <dbReference type="EMBL" id="MDY0393312.1"/>
    </source>
</evidence>
<evidence type="ECO:0000256" key="7">
    <source>
        <dbReference type="RuleBase" id="RU000477"/>
    </source>
</evidence>
<dbReference type="InterPro" id="IPR000425">
    <property type="entry name" value="MIP"/>
</dbReference>